<dbReference type="RefSeq" id="WP_153040998.1">
    <property type="nucleotide sequence ID" value="NZ_LWAE01000004.1"/>
</dbReference>
<name>A0A162SCM1_9CLOT</name>
<dbReference type="PANTHER" id="PTHR36444">
    <property type="entry name" value="TRANSCRIPTIONAL REGULATOR PROTEIN YOBU-RELATED"/>
    <property type="match status" value="1"/>
</dbReference>
<accession>A0A162SCM1</accession>
<gene>
    <name evidence="2" type="ORF">CLMAG_39770</name>
</gene>
<dbReference type="STRING" id="1121326.CLMAG_39770"/>
<dbReference type="AlphaFoldDB" id="A0A162SCM1"/>
<dbReference type="InterPro" id="IPR053182">
    <property type="entry name" value="YobU-like_regulator"/>
</dbReference>
<dbReference type="PANTHER" id="PTHR36444:SF2">
    <property type="entry name" value="TRANSCRIPTIONAL REGULATOR PROTEIN YOBU-RELATED"/>
    <property type="match status" value="1"/>
</dbReference>
<dbReference type="EMBL" id="LWAE01000004">
    <property type="protein sequence ID" value="KZL91063.1"/>
    <property type="molecule type" value="Genomic_DNA"/>
</dbReference>
<dbReference type="InterPro" id="IPR011256">
    <property type="entry name" value="Reg_factor_effector_dom_sf"/>
</dbReference>
<feature type="domain" description="Integron-associated effector binding protein" evidence="1">
    <location>
        <begin position="1"/>
        <end position="65"/>
    </location>
</feature>
<dbReference type="InterPro" id="IPR029441">
    <property type="entry name" value="Cass2"/>
</dbReference>
<sequence>MVSKVIPASKYYVVTAKGKMPQKIGEAWAHIWNSGISRTYKGDFELYDERYNDTENAEVDIYVSIK</sequence>
<comment type="caution">
    <text evidence="2">The sequence shown here is derived from an EMBL/GenBank/DDBJ whole genome shotgun (WGS) entry which is preliminary data.</text>
</comment>
<protein>
    <submittedName>
        <fullName evidence="2">Bacterial transcription activator, effector binding domain</fullName>
    </submittedName>
</protein>
<dbReference type="PATRIC" id="fig|1121326.3.peg.4023"/>
<evidence type="ECO:0000259" key="1">
    <source>
        <dbReference type="Pfam" id="PF14526"/>
    </source>
</evidence>
<reference evidence="2 3" key="1">
    <citation type="submission" date="2016-04" db="EMBL/GenBank/DDBJ databases">
        <title>Genome sequence of Clostridium magnum DSM 2767.</title>
        <authorList>
            <person name="Poehlein A."/>
            <person name="Uhlig R."/>
            <person name="Fischer R."/>
            <person name="Bahl H."/>
            <person name="Daniel R."/>
        </authorList>
    </citation>
    <scope>NUCLEOTIDE SEQUENCE [LARGE SCALE GENOMIC DNA]</scope>
    <source>
        <strain evidence="2 3">DSM 2767</strain>
    </source>
</reference>
<proteinExistence type="predicted"/>
<dbReference type="Pfam" id="PF14526">
    <property type="entry name" value="Cass2"/>
    <property type="match status" value="1"/>
</dbReference>
<dbReference type="Proteomes" id="UP000076603">
    <property type="component" value="Unassembled WGS sequence"/>
</dbReference>
<evidence type="ECO:0000313" key="3">
    <source>
        <dbReference type="Proteomes" id="UP000076603"/>
    </source>
</evidence>
<dbReference type="Gene3D" id="3.20.80.10">
    <property type="entry name" value="Regulatory factor, effector binding domain"/>
    <property type="match status" value="1"/>
</dbReference>
<dbReference type="OrthoDB" id="9801008at2"/>
<dbReference type="SUPFAM" id="SSF55136">
    <property type="entry name" value="Probable bacterial effector-binding domain"/>
    <property type="match status" value="1"/>
</dbReference>
<keyword evidence="3" id="KW-1185">Reference proteome</keyword>
<organism evidence="2 3">
    <name type="scientific">Clostridium magnum DSM 2767</name>
    <dbReference type="NCBI Taxonomy" id="1121326"/>
    <lineage>
        <taxon>Bacteria</taxon>
        <taxon>Bacillati</taxon>
        <taxon>Bacillota</taxon>
        <taxon>Clostridia</taxon>
        <taxon>Eubacteriales</taxon>
        <taxon>Clostridiaceae</taxon>
        <taxon>Clostridium</taxon>
    </lineage>
</organism>
<evidence type="ECO:0000313" key="2">
    <source>
        <dbReference type="EMBL" id="KZL91063.1"/>
    </source>
</evidence>